<comment type="subcellular location">
    <subcellularLocation>
        <location evidence="1">Cell membrane</location>
        <topology evidence="1">Multi-pass membrane protein</topology>
    </subcellularLocation>
</comment>
<dbReference type="AlphaFoldDB" id="A0A5N5SP59"/>
<evidence type="ECO:0000256" key="1">
    <source>
        <dbReference type="ARBA" id="ARBA00004651"/>
    </source>
</evidence>
<dbReference type="Pfam" id="PF00474">
    <property type="entry name" value="SSF"/>
    <property type="match status" value="1"/>
</dbReference>
<keyword evidence="10" id="KW-0739">Sodium transport</keyword>
<dbReference type="Gene3D" id="1.20.1730.10">
    <property type="entry name" value="Sodium/glucose cotransporter"/>
    <property type="match status" value="1"/>
</dbReference>
<dbReference type="PANTHER" id="PTHR42985:SF40">
    <property type="entry name" value="LD47995P-RELATED"/>
    <property type="match status" value="1"/>
</dbReference>
<evidence type="ECO:0000313" key="14">
    <source>
        <dbReference type="Proteomes" id="UP000326759"/>
    </source>
</evidence>
<dbReference type="OrthoDB" id="6606086at2759"/>
<evidence type="ECO:0000256" key="11">
    <source>
        <dbReference type="RuleBase" id="RU362091"/>
    </source>
</evidence>
<proteinExistence type="inferred from homology"/>
<dbReference type="GO" id="GO:0006814">
    <property type="term" value="P:sodium ion transport"/>
    <property type="evidence" value="ECO:0007669"/>
    <property type="project" value="UniProtKB-KW"/>
</dbReference>
<keyword evidence="5 12" id="KW-0812">Transmembrane</keyword>
<dbReference type="InterPro" id="IPR038377">
    <property type="entry name" value="Na/Glc_symporter_sf"/>
</dbReference>
<dbReference type="Proteomes" id="UP000326759">
    <property type="component" value="Unassembled WGS sequence"/>
</dbReference>
<sequence>MIVDKLSHIYGLPGVYVATMIASTLSTFSSVLNAMVALIWRDFFCRFPVFANSEPIISAVINKVLTLIVGCGFIAMAFVTSKAGSIIQLVLSVGGIIFGSVLGIFVLGMCFPKSNWKGAWCGFTGSVDIFSMVQSLRKLSYSTSLCENMTIYNWTLLKMENPMTNFTDEILFLNNEHSDVNEDLSMEGSLIFLFRSFSMYFFDISYTLYSVIAPLLSIIIGVIVSYLTRDKETHEVPTELLSPIILRFYGKKYLIVK</sequence>
<evidence type="ECO:0000256" key="9">
    <source>
        <dbReference type="ARBA" id="ARBA00023136"/>
    </source>
</evidence>
<dbReference type="PROSITE" id="PS50283">
    <property type="entry name" value="NA_SOLUT_SYMP_3"/>
    <property type="match status" value="1"/>
</dbReference>
<keyword evidence="14" id="KW-1185">Reference proteome</keyword>
<feature type="transmembrane region" description="Helical" evidence="12">
    <location>
        <begin position="86"/>
        <end position="107"/>
    </location>
</feature>
<keyword evidence="9 12" id="KW-0472">Membrane</keyword>
<accession>A0A5N5SP59</accession>
<evidence type="ECO:0000256" key="4">
    <source>
        <dbReference type="ARBA" id="ARBA00022475"/>
    </source>
</evidence>
<evidence type="ECO:0000256" key="8">
    <source>
        <dbReference type="ARBA" id="ARBA00023065"/>
    </source>
</evidence>
<keyword evidence="4" id="KW-1003">Cell membrane</keyword>
<evidence type="ECO:0000256" key="7">
    <source>
        <dbReference type="ARBA" id="ARBA00023053"/>
    </source>
</evidence>
<evidence type="ECO:0000256" key="10">
    <source>
        <dbReference type="ARBA" id="ARBA00023201"/>
    </source>
</evidence>
<feature type="transmembrane region" description="Helical" evidence="12">
    <location>
        <begin position="15"/>
        <end position="40"/>
    </location>
</feature>
<dbReference type="EMBL" id="SEYY01022519">
    <property type="protein sequence ID" value="KAB7495498.1"/>
    <property type="molecule type" value="Genomic_DNA"/>
</dbReference>
<evidence type="ECO:0000256" key="3">
    <source>
        <dbReference type="ARBA" id="ARBA00022448"/>
    </source>
</evidence>
<keyword evidence="3" id="KW-0813">Transport</keyword>
<evidence type="ECO:0000313" key="13">
    <source>
        <dbReference type="EMBL" id="KAB7495498.1"/>
    </source>
</evidence>
<comment type="caution">
    <text evidence="13">The sequence shown here is derived from an EMBL/GenBank/DDBJ whole genome shotgun (WGS) entry which is preliminary data.</text>
</comment>
<protein>
    <submittedName>
        <fullName evidence="13">Sodium-coupled monocarboxylate transporter 2</fullName>
    </submittedName>
</protein>
<gene>
    <name evidence="13" type="ORF">Anas_12851</name>
</gene>
<comment type="similarity">
    <text evidence="2 11">Belongs to the sodium:solute symporter (SSF) (TC 2.A.21) family.</text>
</comment>
<dbReference type="PANTHER" id="PTHR42985">
    <property type="entry name" value="SODIUM-COUPLED MONOCARBOXYLATE TRANSPORTER"/>
    <property type="match status" value="1"/>
</dbReference>
<evidence type="ECO:0000256" key="5">
    <source>
        <dbReference type="ARBA" id="ARBA00022692"/>
    </source>
</evidence>
<evidence type="ECO:0000256" key="2">
    <source>
        <dbReference type="ARBA" id="ARBA00006434"/>
    </source>
</evidence>
<feature type="transmembrane region" description="Helical" evidence="12">
    <location>
        <begin position="60"/>
        <end position="80"/>
    </location>
</feature>
<keyword evidence="7" id="KW-0915">Sodium</keyword>
<organism evidence="13 14">
    <name type="scientific">Armadillidium nasatum</name>
    <dbReference type="NCBI Taxonomy" id="96803"/>
    <lineage>
        <taxon>Eukaryota</taxon>
        <taxon>Metazoa</taxon>
        <taxon>Ecdysozoa</taxon>
        <taxon>Arthropoda</taxon>
        <taxon>Crustacea</taxon>
        <taxon>Multicrustacea</taxon>
        <taxon>Malacostraca</taxon>
        <taxon>Eumalacostraca</taxon>
        <taxon>Peracarida</taxon>
        <taxon>Isopoda</taxon>
        <taxon>Oniscidea</taxon>
        <taxon>Crinocheta</taxon>
        <taxon>Armadillidiidae</taxon>
        <taxon>Armadillidium</taxon>
    </lineage>
</organism>
<dbReference type="InterPro" id="IPR001734">
    <property type="entry name" value="Na/solute_symporter"/>
</dbReference>
<dbReference type="GO" id="GO:0015293">
    <property type="term" value="F:symporter activity"/>
    <property type="evidence" value="ECO:0007669"/>
    <property type="project" value="TreeGrafter"/>
</dbReference>
<feature type="transmembrane region" description="Helical" evidence="12">
    <location>
        <begin position="208"/>
        <end position="227"/>
    </location>
</feature>
<reference evidence="13 14" key="1">
    <citation type="journal article" date="2019" name="PLoS Biol.">
        <title>Sex chromosomes control vertical transmission of feminizing Wolbachia symbionts in an isopod.</title>
        <authorList>
            <person name="Becking T."/>
            <person name="Chebbi M.A."/>
            <person name="Giraud I."/>
            <person name="Moumen B."/>
            <person name="Laverre T."/>
            <person name="Caubet Y."/>
            <person name="Peccoud J."/>
            <person name="Gilbert C."/>
            <person name="Cordaux R."/>
        </authorList>
    </citation>
    <scope>NUCLEOTIDE SEQUENCE [LARGE SCALE GENOMIC DNA]</scope>
    <source>
        <strain evidence="13">ANa2</strain>
        <tissue evidence="13">Whole body excluding digestive tract and cuticle</tissue>
    </source>
</reference>
<evidence type="ECO:0000256" key="6">
    <source>
        <dbReference type="ARBA" id="ARBA00022989"/>
    </source>
</evidence>
<evidence type="ECO:0000256" key="12">
    <source>
        <dbReference type="SAM" id="Phobius"/>
    </source>
</evidence>
<dbReference type="InterPro" id="IPR051163">
    <property type="entry name" value="Sodium:Solute_Symporter_SSF"/>
</dbReference>
<keyword evidence="8" id="KW-0406">Ion transport</keyword>
<keyword evidence="6 12" id="KW-1133">Transmembrane helix</keyword>
<dbReference type="GO" id="GO:0005886">
    <property type="term" value="C:plasma membrane"/>
    <property type="evidence" value="ECO:0007669"/>
    <property type="project" value="UniProtKB-SubCell"/>
</dbReference>
<name>A0A5N5SP59_9CRUS</name>